<evidence type="ECO:0000256" key="4">
    <source>
        <dbReference type="RuleBase" id="RU110713"/>
    </source>
</evidence>
<proteinExistence type="inferred from homology"/>
<dbReference type="PANTHER" id="PTHR13848">
    <property type="entry name" value="PROTEIN YIPPEE-LIKE CG15309-RELATED"/>
    <property type="match status" value="1"/>
</dbReference>
<dbReference type="AlphaFoldDB" id="Q75D70"/>
<keyword evidence="3" id="KW-0862">Zinc</keyword>
<dbReference type="GeneID" id="4619211"/>
<dbReference type="InterPro" id="IPR034751">
    <property type="entry name" value="Yippee"/>
</dbReference>
<dbReference type="Pfam" id="PF03226">
    <property type="entry name" value="Yippee-Mis18"/>
    <property type="match status" value="1"/>
</dbReference>
<dbReference type="HOGENOM" id="CLU_043857_4_1_1"/>
<dbReference type="GO" id="GO:0000151">
    <property type="term" value="C:ubiquitin ligase complex"/>
    <property type="evidence" value="ECO:0000318"/>
    <property type="project" value="GO_Central"/>
</dbReference>
<reference evidence="7" key="2">
    <citation type="journal article" date="2013" name="G3 (Bethesda)">
        <title>Genomes of Ashbya fungi isolated from insects reveal four mating-type loci, numerous translocations, lack of transposons, and distinct gene duplications.</title>
        <authorList>
            <person name="Dietrich F.S."/>
            <person name="Voegeli S."/>
            <person name="Kuo S."/>
            <person name="Philippsen P."/>
        </authorList>
    </citation>
    <scope>GENOME REANNOTATION</scope>
    <source>
        <strain evidence="7">ATCC 10895 / CBS 109.51 / FGSC 9923 / NRRL Y-1056</strain>
    </source>
</reference>
<comment type="similarity">
    <text evidence="1 4">Belongs to the yippee family.</text>
</comment>
<dbReference type="EMBL" id="AE016815">
    <property type="protein sequence ID" value="AAS50925.1"/>
    <property type="molecule type" value="Genomic_DNA"/>
</dbReference>
<dbReference type="PROSITE" id="PS51792">
    <property type="entry name" value="YIPPEE"/>
    <property type="match status" value="1"/>
</dbReference>
<evidence type="ECO:0000313" key="7">
    <source>
        <dbReference type="Proteomes" id="UP000000591"/>
    </source>
</evidence>
<dbReference type="RefSeq" id="NP_983101.1">
    <property type="nucleotide sequence ID" value="NM_208454.1"/>
</dbReference>
<evidence type="ECO:0000259" key="5">
    <source>
        <dbReference type="PROSITE" id="PS51792"/>
    </source>
</evidence>
<dbReference type="FunCoup" id="Q75D70">
    <property type="interactions" value="403"/>
</dbReference>
<sequence>MAIGYSMYIERPVPDTTSAKNKYAKMAIYGCAHCKTHLSSSNYFMSDDYRGRTGAAYLMQKVINVMEGRRETRCMSTGRYVVCDIYCHTCKNLVGWKYLLSEKRDQEYKEGKYILELEPITECD</sequence>
<evidence type="ECO:0000313" key="6">
    <source>
        <dbReference type="EMBL" id="AAS50925.1"/>
    </source>
</evidence>
<accession>Q75D70</accession>
<evidence type="ECO:0000256" key="1">
    <source>
        <dbReference type="ARBA" id="ARBA00005613"/>
    </source>
</evidence>
<dbReference type="GO" id="GO:0046872">
    <property type="term" value="F:metal ion binding"/>
    <property type="evidence" value="ECO:0007669"/>
    <property type="project" value="UniProtKB-KW"/>
</dbReference>
<evidence type="ECO:0000256" key="3">
    <source>
        <dbReference type="ARBA" id="ARBA00022833"/>
    </source>
</evidence>
<dbReference type="OMA" id="HLAFKGH"/>
<dbReference type="eggNOG" id="KOG3399">
    <property type="taxonomic scope" value="Eukaryota"/>
</dbReference>
<dbReference type="InterPro" id="IPR039058">
    <property type="entry name" value="Yippee_fam"/>
</dbReference>
<dbReference type="STRING" id="284811.Q75D70"/>
<dbReference type="OrthoDB" id="6407410at2759"/>
<dbReference type="InterPro" id="IPR004910">
    <property type="entry name" value="Yippee/Mis18/Cereblon"/>
</dbReference>
<name>Q75D70_EREGS</name>
<dbReference type="InParanoid" id="Q75D70"/>
<evidence type="ECO:0000256" key="2">
    <source>
        <dbReference type="ARBA" id="ARBA00022723"/>
    </source>
</evidence>
<dbReference type="KEGG" id="ago:AGOS_ABR153C"/>
<keyword evidence="7" id="KW-1185">Reference proteome</keyword>
<keyword evidence="2" id="KW-0479">Metal-binding</keyword>
<feature type="domain" description="Yippee" evidence="5">
    <location>
        <begin position="27"/>
        <end position="124"/>
    </location>
</feature>
<reference evidence="6 7" key="1">
    <citation type="journal article" date="2004" name="Science">
        <title>The Ashbya gossypii genome as a tool for mapping the ancient Saccharomyces cerevisiae genome.</title>
        <authorList>
            <person name="Dietrich F.S."/>
            <person name="Voegeli S."/>
            <person name="Brachat S."/>
            <person name="Lerch A."/>
            <person name="Gates K."/>
            <person name="Steiner S."/>
            <person name="Mohr C."/>
            <person name="Pohlmann R."/>
            <person name="Luedi P."/>
            <person name="Choi S."/>
            <person name="Wing R.A."/>
            <person name="Flavier A."/>
            <person name="Gaffney T.D."/>
            <person name="Philippsen P."/>
        </authorList>
    </citation>
    <scope>NUCLEOTIDE SEQUENCE [LARGE SCALE GENOMIC DNA]</scope>
    <source>
        <strain evidence="7">ATCC 10895 / CBS 109.51 / FGSC 9923 / NRRL Y-1056</strain>
    </source>
</reference>
<gene>
    <name evidence="6" type="ORF">AGOS_ABR153C</name>
</gene>
<dbReference type="Proteomes" id="UP000000591">
    <property type="component" value="Chromosome II"/>
</dbReference>
<organism evidence="6 7">
    <name type="scientific">Eremothecium gossypii (strain ATCC 10895 / CBS 109.51 / FGSC 9923 / NRRL Y-1056)</name>
    <name type="common">Yeast</name>
    <name type="synonym">Ashbya gossypii</name>
    <dbReference type="NCBI Taxonomy" id="284811"/>
    <lineage>
        <taxon>Eukaryota</taxon>
        <taxon>Fungi</taxon>
        <taxon>Dikarya</taxon>
        <taxon>Ascomycota</taxon>
        <taxon>Saccharomycotina</taxon>
        <taxon>Saccharomycetes</taxon>
        <taxon>Saccharomycetales</taxon>
        <taxon>Saccharomycetaceae</taxon>
        <taxon>Eremothecium</taxon>
    </lineage>
</organism>
<protein>
    <recommendedName>
        <fullName evidence="4">Protein yippee-like</fullName>
    </recommendedName>
</protein>